<gene>
    <name evidence="2" type="ORF">MGWOODY_Mmi877</name>
</gene>
<feature type="transmembrane region" description="Helical" evidence="1">
    <location>
        <begin position="31"/>
        <end position="48"/>
    </location>
</feature>
<feature type="transmembrane region" description="Helical" evidence="1">
    <location>
        <begin position="120"/>
        <end position="141"/>
    </location>
</feature>
<feature type="transmembrane region" description="Helical" evidence="1">
    <location>
        <begin position="161"/>
        <end position="189"/>
    </location>
</feature>
<organism evidence="2">
    <name type="scientific">hydrothermal vent metagenome</name>
    <dbReference type="NCBI Taxonomy" id="652676"/>
    <lineage>
        <taxon>unclassified sequences</taxon>
        <taxon>metagenomes</taxon>
        <taxon>ecological metagenomes</taxon>
    </lineage>
</organism>
<dbReference type="AlphaFoldDB" id="A0A160VL13"/>
<feature type="transmembrane region" description="Helical" evidence="1">
    <location>
        <begin position="201"/>
        <end position="222"/>
    </location>
</feature>
<name>A0A160VL13_9ZZZZ</name>
<feature type="transmembrane region" description="Helical" evidence="1">
    <location>
        <begin position="96"/>
        <end position="113"/>
    </location>
</feature>
<evidence type="ECO:0000313" key="2">
    <source>
        <dbReference type="EMBL" id="CUV10184.1"/>
    </source>
</evidence>
<protein>
    <submittedName>
        <fullName evidence="2">Uncharacterized protein</fullName>
    </submittedName>
</protein>
<sequence>MVIGAWISVFLTLAIFSYLYKDNPFYKVAEHVFVGISTGYWTSMFFWTQIQPNLFGRLWPATEYDASSLWYKFYNVFGVFSSVFPEGGIAKGHDMHLIYLVPFAMGIMMLLSVSSKLSWMARWGIAYTVGMAAGLRAYGFLNSNVLGQIKGSAFQLVNSNLPYFALVGESIFNNFVILIGTITGLMYFYFSREHTGNFGRLTKVGIYFLMISFGASFGFAVMGRISLLIGRFVDLIHYSSSAYNHATLWILLIMVGLLGYSAFMDKGAPVEPPANDRPA</sequence>
<proteinExistence type="predicted"/>
<evidence type="ECO:0000256" key="1">
    <source>
        <dbReference type="SAM" id="Phobius"/>
    </source>
</evidence>
<keyword evidence="1" id="KW-0812">Transmembrane</keyword>
<dbReference type="EMBL" id="FAXC01000370">
    <property type="protein sequence ID" value="CUV10184.1"/>
    <property type="molecule type" value="Genomic_DNA"/>
</dbReference>
<keyword evidence="1" id="KW-0472">Membrane</keyword>
<keyword evidence="1" id="KW-1133">Transmembrane helix</keyword>
<accession>A0A160VL13</accession>
<reference evidence="2" key="1">
    <citation type="submission" date="2015-10" db="EMBL/GenBank/DDBJ databases">
        <authorList>
            <person name="Gilbert D.G."/>
        </authorList>
    </citation>
    <scope>NUCLEOTIDE SEQUENCE</scope>
</reference>
<feature type="transmembrane region" description="Helical" evidence="1">
    <location>
        <begin position="242"/>
        <end position="263"/>
    </location>
</feature>